<comment type="caution">
    <text evidence="5">The sequence shown here is derived from an EMBL/GenBank/DDBJ whole genome shotgun (WGS) entry which is preliminary data.</text>
</comment>
<dbReference type="PANTHER" id="PTHR43649">
    <property type="entry name" value="ARABINOSE-BINDING PROTEIN-RELATED"/>
    <property type="match status" value="1"/>
</dbReference>
<gene>
    <name evidence="5" type="ORF">EAX62_01215</name>
</gene>
<sequence length="435" mass="47396">MRKKLLTTVAAVSALALSLTGCSGSGGGGDDKSDGGDVTITMVESLTNPARTELLKGMLSEFETENPGIKVQLISPPTEQADQKIQQMLQSGSGVDVLEVRDLTVGPFSNNTWLYDMSGDLKSWEGLDKLTDQAKTVAVGEDGKSYYVPYGFYGLSLFYRTDMVKEAGFDGAPKSWDDLITQAAKIQDPTKNKYGYAFRGGKNSAGQVLSILQAYNADNLDVTNAYKVTSGKTIFSTPESQTAIDRYIDLFKTGSPESSVSWGYSEMVQAFTNGSTAFLLQDPEVIAVVNDSTLTADQWGVAPNPVGPTGKAAWPMATAGWGVAEASKHKPEAVKLVQWLSGDISTKFAKENSLVPILKSAGEDEFFKTGPWAAYVEMTSQPETWISVTEPRDVAWWTEWMQKSETDLQQVLLGKMSTADMLKSWDTFWTEKWNG</sequence>
<feature type="signal peptide" evidence="4">
    <location>
        <begin position="1"/>
        <end position="25"/>
    </location>
</feature>
<accession>A0A3M0GVF3</accession>
<evidence type="ECO:0000256" key="4">
    <source>
        <dbReference type="SAM" id="SignalP"/>
    </source>
</evidence>
<dbReference type="InterPro" id="IPR050490">
    <property type="entry name" value="Bact_solute-bd_prot1"/>
</dbReference>
<feature type="chain" id="PRO_5018236387" evidence="4">
    <location>
        <begin position="26"/>
        <end position="435"/>
    </location>
</feature>
<dbReference type="EMBL" id="REFW01000001">
    <property type="protein sequence ID" value="RMB61316.1"/>
    <property type="molecule type" value="Genomic_DNA"/>
</dbReference>
<dbReference type="CDD" id="cd13585">
    <property type="entry name" value="PBP2_TMBP_like"/>
    <property type="match status" value="1"/>
</dbReference>
<proteinExistence type="inferred from homology"/>
<dbReference type="RefSeq" id="WP_121899863.1">
    <property type="nucleotide sequence ID" value="NZ_REFW01000001.1"/>
</dbReference>
<dbReference type="Pfam" id="PF01547">
    <property type="entry name" value="SBP_bac_1"/>
    <property type="match status" value="1"/>
</dbReference>
<name>A0A3M0GVF3_9ACTN</name>
<dbReference type="Proteomes" id="UP000275256">
    <property type="component" value="Unassembled WGS sequence"/>
</dbReference>
<reference evidence="5 6" key="1">
    <citation type="submission" date="2018-10" db="EMBL/GenBank/DDBJ databases">
        <title>Tessaracoccus antarcticuss sp. nov., isolated from sediment.</title>
        <authorList>
            <person name="Zhou L.Y."/>
            <person name="Du Z.J."/>
        </authorList>
    </citation>
    <scope>NUCLEOTIDE SEQUENCE [LARGE SCALE GENOMIC DNA]</scope>
    <source>
        <strain evidence="5 6">JDX10</strain>
    </source>
</reference>
<dbReference type="InterPro" id="IPR006059">
    <property type="entry name" value="SBP"/>
</dbReference>
<evidence type="ECO:0000313" key="5">
    <source>
        <dbReference type="EMBL" id="RMB61316.1"/>
    </source>
</evidence>
<keyword evidence="6" id="KW-1185">Reference proteome</keyword>
<comment type="similarity">
    <text evidence="1">Belongs to the bacterial solute-binding protein 1 family.</text>
</comment>
<dbReference type="Gene3D" id="3.40.190.10">
    <property type="entry name" value="Periplasmic binding protein-like II"/>
    <property type="match status" value="1"/>
</dbReference>
<protein>
    <submittedName>
        <fullName evidence="5">Sugar ABC transporter substrate-binding protein</fullName>
    </submittedName>
</protein>
<organism evidence="5 6">
    <name type="scientific">Tessaracoccus antarcticus</name>
    <dbReference type="NCBI Taxonomy" id="2479848"/>
    <lineage>
        <taxon>Bacteria</taxon>
        <taxon>Bacillati</taxon>
        <taxon>Actinomycetota</taxon>
        <taxon>Actinomycetes</taxon>
        <taxon>Propionibacteriales</taxon>
        <taxon>Propionibacteriaceae</taxon>
        <taxon>Tessaracoccus</taxon>
    </lineage>
</organism>
<dbReference type="AlphaFoldDB" id="A0A3M0GVF3"/>
<evidence type="ECO:0000256" key="2">
    <source>
        <dbReference type="ARBA" id="ARBA00022448"/>
    </source>
</evidence>
<evidence type="ECO:0000313" key="6">
    <source>
        <dbReference type="Proteomes" id="UP000275256"/>
    </source>
</evidence>
<dbReference type="PANTHER" id="PTHR43649:SF34">
    <property type="entry name" value="ABC TRANSPORTER PERIPLASMIC-BINDING PROTEIN YCJN-RELATED"/>
    <property type="match status" value="1"/>
</dbReference>
<evidence type="ECO:0000256" key="1">
    <source>
        <dbReference type="ARBA" id="ARBA00008520"/>
    </source>
</evidence>
<dbReference type="OrthoDB" id="2510110at2"/>
<evidence type="ECO:0000256" key="3">
    <source>
        <dbReference type="ARBA" id="ARBA00022729"/>
    </source>
</evidence>
<dbReference type="PROSITE" id="PS51257">
    <property type="entry name" value="PROKAR_LIPOPROTEIN"/>
    <property type="match status" value="1"/>
</dbReference>
<keyword evidence="2" id="KW-0813">Transport</keyword>
<keyword evidence="3 4" id="KW-0732">Signal</keyword>
<dbReference type="SUPFAM" id="SSF53850">
    <property type="entry name" value="Periplasmic binding protein-like II"/>
    <property type="match status" value="1"/>
</dbReference>